<evidence type="ECO:0000256" key="4">
    <source>
        <dbReference type="ARBA" id="ARBA00023002"/>
    </source>
</evidence>
<keyword evidence="2 13" id="KW-0444">Lipid biosynthesis</keyword>
<feature type="binding site" evidence="13">
    <location>
        <position position="138"/>
    </location>
    <ligand>
        <name>NADPH</name>
        <dbReference type="ChEBI" id="CHEBI:57783"/>
    </ligand>
</feature>
<evidence type="ECO:0000256" key="10">
    <source>
        <dbReference type="ARBA" id="ARBA00066687"/>
    </source>
</evidence>
<dbReference type="GO" id="GO:0051287">
    <property type="term" value="F:NAD binding"/>
    <property type="evidence" value="ECO:0007669"/>
    <property type="project" value="InterPro"/>
</dbReference>
<feature type="binding site" evidence="13">
    <location>
        <position position="255"/>
    </location>
    <ligand>
        <name>sn-glycerol 3-phosphate</name>
        <dbReference type="ChEBI" id="CHEBI:57597"/>
    </ligand>
</feature>
<dbReference type="Pfam" id="PF07479">
    <property type="entry name" value="NAD_Gly3P_dh_C"/>
    <property type="match status" value="1"/>
</dbReference>
<feature type="binding site" evidence="16">
    <location>
        <position position="254"/>
    </location>
    <ligand>
        <name>NAD(+)</name>
        <dbReference type="ChEBI" id="CHEBI:57540"/>
    </ligand>
</feature>
<feature type="binding site" evidence="13">
    <location>
        <position position="134"/>
    </location>
    <ligand>
        <name>sn-glycerol 3-phosphate</name>
        <dbReference type="ChEBI" id="CHEBI:57597"/>
    </ligand>
</feature>
<evidence type="ECO:0000256" key="12">
    <source>
        <dbReference type="ARBA" id="ARBA00080511"/>
    </source>
</evidence>
<feature type="binding site" evidence="13">
    <location>
        <position position="103"/>
    </location>
    <ligand>
        <name>NADPH</name>
        <dbReference type="ChEBI" id="CHEBI:57783"/>
    </ligand>
</feature>
<evidence type="ECO:0000259" key="18">
    <source>
        <dbReference type="Pfam" id="PF01210"/>
    </source>
</evidence>
<dbReference type="NCBIfam" id="NF000942">
    <property type="entry name" value="PRK00094.1-4"/>
    <property type="match status" value="1"/>
</dbReference>
<dbReference type="SUPFAM" id="SSF51735">
    <property type="entry name" value="NAD(P)-binding Rossmann-fold domains"/>
    <property type="match status" value="1"/>
</dbReference>
<dbReference type="AlphaFoldDB" id="A0A7L7KTD6"/>
<dbReference type="GO" id="GO:0046168">
    <property type="term" value="P:glycerol-3-phosphate catabolic process"/>
    <property type="evidence" value="ECO:0007669"/>
    <property type="project" value="InterPro"/>
</dbReference>
<feature type="binding site" evidence="16">
    <location>
        <begin position="7"/>
        <end position="12"/>
    </location>
    <ligand>
        <name>NAD(+)</name>
        <dbReference type="ChEBI" id="CHEBI:57540"/>
    </ligand>
</feature>
<evidence type="ECO:0000313" key="20">
    <source>
        <dbReference type="EMBL" id="QMS85669.1"/>
    </source>
</evidence>
<keyword evidence="8 13" id="KW-1208">Phospholipid metabolism</keyword>
<dbReference type="GO" id="GO:0047952">
    <property type="term" value="F:glycerol-3-phosphate dehydrogenase [NAD(P)+] activity"/>
    <property type="evidence" value="ECO:0007669"/>
    <property type="project" value="UniProtKB-UniRule"/>
</dbReference>
<feature type="binding site" evidence="13">
    <location>
        <position position="11"/>
    </location>
    <ligand>
        <name>NADPH</name>
        <dbReference type="ChEBI" id="CHEBI:57783"/>
    </ligand>
</feature>
<dbReference type="PRINTS" id="PR00077">
    <property type="entry name" value="GPDHDRGNASE"/>
</dbReference>
<dbReference type="Proteomes" id="UP000514720">
    <property type="component" value="Chromosome"/>
</dbReference>
<dbReference type="GO" id="GO:0046167">
    <property type="term" value="P:glycerol-3-phosphate biosynthetic process"/>
    <property type="evidence" value="ECO:0007669"/>
    <property type="project" value="UniProtKB-UniRule"/>
</dbReference>
<comment type="caution">
    <text evidence="13">Lacks conserved residue(s) required for the propagation of feature annotation.</text>
</comment>
<gene>
    <name evidence="13" type="primary">gpsA</name>
    <name evidence="20" type="ORF">G4Z02_07905</name>
</gene>
<dbReference type="PANTHER" id="PTHR11728">
    <property type="entry name" value="GLYCEROL-3-PHOSPHATE DEHYDROGENASE"/>
    <property type="match status" value="1"/>
</dbReference>
<feature type="domain" description="Glycerol-3-phosphate dehydrogenase NAD-dependent N-terminal" evidence="18">
    <location>
        <begin position="2"/>
        <end position="158"/>
    </location>
</feature>
<dbReference type="EC" id="1.1.1.94" evidence="10 13"/>
<evidence type="ECO:0000259" key="19">
    <source>
        <dbReference type="Pfam" id="PF07479"/>
    </source>
</evidence>
<dbReference type="InterPro" id="IPR036291">
    <property type="entry name" value="NAD(P)-bd_dom_sf"/>
</dbReference>
<keyword evidence="13" id="KW-0963">Cytoplasm</keyword>
<dbReference type="InterPro" id="IPR006109">
    <property type="entry name" value="G3P_DH_NAD-dep_C"/>
</dbReference>
<evidence type="ECO:0000256" key="7">
    <source>
        <dbReference type="ARBA" id="ARBA00023209"/>
    </source>
</evidence>
<keyword evidence="13" id="KW-0547">Nucleotide-binding</keyword>
<feature type="binding site" evidence="13">
    <location>
        <position position="10"/>
    </location>
    <ligand>
        <name>NADPH</name>
        <dbReference type="ChEBI" id="CHEBI:57783"/>
    </ligand>
</feature>
<dbReference type="GO" id="GO:0006650">
    <property type="term" value="P:glycerophospholipid metabolic process"/>
    <property type="evidence" value="ECO:0007669"/>
    <property type="project" value="UniProtKB-UniRule"/>
</dbReference>
<evidence type="ECO:0000256" key="1">
    <source>
        <dbReference type="ARBA" id="ARBA00011009"/>
    </source>
</evidence>
<feature type="active site" description="Proton acceptor" evidence="13 14">
    <location>
        <position position="190"/>
    </location>
</feature>
<dbReference type="GO" id="GO:0005829">
    <property type="term" value="C:cytosol"/>
    <property type="evidence" value="ECO:0007669"/>
    <property type="project" value="TreeGrafter"/>
</dbReference>
<feature type="binding site" evidence="13">
    <location>
        <position position="136"/>
    </location>
    <ligand>
        <name>sn-glycerol 3-phosphate</name>
        <dbReference type="ChEBI" id="CHEBI:57597"/>
    </ligand>
</feature>
<feature type="binding site" evidence="13">
    <location>
        <position position="253"/>
    </location>
    <ligand>
        <name>sn-glycerol 3-phosphate</name>
        <dbReference type="ChEBI" id="CHEBI:57597"/>
    </ligand>
</feature>
<evidence type="ECO:0000256" key="6">
    <source>
        <dbReference type="ARBA" id="ARBA00023098"/>
    </source>
</evidence>
<feature type="domain" description="Glycerol-3-phosphate dehydrogenase NAD-dependent C-terminal" evidence="19">
    <location>
        <begin position="179"/>
        <end position="318"/>
    </location>
</feature>
<dbReference type="InterPro" id="IPR006168">
    <property type="entry name" value="G3P_DH_NAD-dep"/>
</dbReference>
<comment type="function">
    <text evidence="13">Catalyzes the reduction of the glycolytic intermediate dihydroxyacetone phosphate (DHAP) to sn-glycerol 3-phosphate (G3P), the key precursor for phospholipid synthesis.</text>
</comment>
<evidence type="ECO:0000256" key="5">
    <source>
        <dbReference type="ARBA" id="ARBA00023027"/>
    </source>
</evidence>
<dbReference type="InterPro" id="IPR008927">
    <property type="entry name" value="6-PGluconate_DH-like_C_sf"/>
</dbReference>
<evidence type="ECO:0000256" key="11">
    <source>
        <dbReference type="ARBA" id="ARBA00069372"/>
    </source>
</evidence>
<feature type="binding site" evidence="15">
    <location>
        <begin position="254"/>
        <end position="255"/>
    </location>
    <ligand>
        <name>substrate</name>
    </ligand>
</feature>
<evidence type="ECO:0000256" key="15">
    <source>
        <dbReference type="PIRSR" id="PIRSR000114-2"/>
    </source>
</evidence>
<dbReference type="FunFam" id="1.10.1040.10:FF:000001">
    <property type="entry name" value="Glycerol-3-phosphate dehydrogenase [NAD(P)+]"/>
    <property type="match status" value="1"/>
</dbReference>
<feature type="binding site" evidence="13">
    <location>
        <position position="254"/>
    </location>
    <ligand>
        <name>NADPH</name>
        <dbReference type="ChEBI" id="CHEBI:57783"/>
    </ligand>
</feature>
<evidence type="ECO:0000256" key="8">
    <source>
        <dbReference type="ARBA" id="ARBA00023264"/>
    </source>
</evidence>
<organism evidence="20 21">
    <name type="scientific">Candidatus Xianfuyuplasma coldseepsis</name>
    <dbReference type="NCBI Taxonomy" id="2782163"/>
    <lineage>
        <taxon>Bacteria</taxon>
        <taxon>Bacillati</taxon>
        <taxon>Mycoplasmatota</taxon>
        <taxon>Mollicutes</taxon>
        <taxon>Candidatus Izemoplasmatales</taxon>
        <taxon>Candidatus Izemoplasmataceae</taxon>
        <taxon>Candidatus Xianfuyuplasma</taxon>
    </lineage>
</organism>
<evidence type="ECO:0000256" key="9">
    <source>
        <dbReference type="ARBA" id="ARBA00052716"/>
    </source>
</evidence>
<protein>
    <recommendedName>
        <fullName evidence="11 13">Glycerol-3-phosphate dehydrogenase [NAD(P)+]</fullName>
        <ecNumber evidence="10 13">1.1.1.94</ecNumber>
    </recommendedName>
    <alternativeName>
        <fullName evidence="13">NAD(P)(+)-dependent glycerol-3-phosphate dehydrogenase</fullName>
    </alternativeName>
    <alternativeName>
        <fullName evidence="12 13">NAD(P)H-dependent dihydroxyacetone-phosphate reductase</fullName>
    </alternativeName>
</protein>
<evidence type="ECO:0000256" key="13">
    <source>
        <dbReference type="HAMAP-Rule" id="MF_00394"/>
    </source>
</evidence>
<comment type="catalytic activity">
    <reaction evidence="9">
        <text>sn-glycerol 3-phosphate + NADP(+) = dihydroxyacetone phosphate + NADPH + H(+)</text>
        <dbReference type="Rhea" id="RHEA:11096"/>
        <dbReference type="ChEBI" id="CHEBI:15378"/>
        <dbReference type="ChEBI" id="CHEBI:57597"/>
        <dbReference type="ChEBI" id="CHEBI:57642"/>
        <dbReference type="ChEBI" id="CHEBI:57783"/>
        <dbReference type="ChEBI" id="CHEBI:58349"/>
        <dbReference type="EC" id="1.1.1.94"/>
    </reaction>
    <physiologicalReaction direction="right-to-left" evidence="9">
        <dbReference type="Rhea" id="RHEA:11098"/>
    </physiologicalReaction>
</comment>
<keyword evidence="21" id="KW-1185">Reference proteome</keyword>
<dbReference type="InterPro" id="IPR013328">
    <property type="entry name" value="6PGD_dom2"/>
</dbReference>
<dbReference type="SUPFAM" id="SSF48179">
    <property type="entry name" value="6-phosphogluconate dehydrogenase C-terminal domain-like"/>
    <property type="match status" value="1"/>
</dbReference>
<feature type="binding site" evidence="13">
    <location>
        <position position="190"/>
    </location>
    <ligand>
        <name>sn-glycerol 3-phosphate</name>
        <dbReference type="ChEBI" id="CHEBI:57597"/>
    </ligand>
</feature>
<evidence type="ECO:0000256" key="16">
    <source>
        <dbReference type="PIRSR" id="PIRSR000114-3"/>
    </source>
</evidence>
<dbReference type="RefSeq" id="WP_258877472.1">
    <property type="nucleotide sequence ID" value="NZ_CP048914.1"/>
</dbReference>
<dbReference type="UniPathway" id="UPA00940"/>
<keyword evidence="6 13" id="KW-0443">Lipid metabolism</keyword>
<dbReference type="EMBL" id="CP048914">
    <property type="protein sequence ID" value="QMS85669.1"/>
    <property type="molecule type" value="Genomic_DNA"/>
</dbReference>
<keyword evidence="4 13" id="KW-0560">Oxidoreductase</keyword>
<dbReference type="Gene3D" id="1.10.1040.10">
    <property type="entry name" value="N-(1-d-carboxylethyl)-l-norvaline Dehydrogenase, domain 2"/>
    <property type="match status" value="1"/>
</dbReference>
<dbReference type="HAMAP" id="MF_00394">
    <property type="entry name" value="NAD_Glyc3P_dehydrog"/>
    <property type="match status" value="1"/>
</dbReference>
<dbReference type="Pfam" id="PF01210">
    <property type="entry name" value="NAD_Gly3P_dh_N"/>
    <property type="match status" value="1"/>
</dbReference>
<comment type="subcellular location">
    <subcellularLocation>
        <location evidence="13">Cytoplasm</location>
    </subcellularLocation>
</comment>
<feature type="binding site" evidence="15">
    <location>
        <position position="103"/>
    </location>
    <ligand>
        <name>substrate</name>
    </ligand>
</feature>
<feature type="binding site" evidence="13">
    <location>
        <position position="243"/>
    </location>
    <ligand>
        <name>sn-glycerol 3-phosphate</name>
        <dbReference type="ChEBI" id="CHEBI:57597"/>
    </ligand>
</feature>
<evidence type="ECO:0000256" key="2">
    <source>
        <dbReference type="ARBA" id="ARBA00022516"/>
    </source>
</evidence>
<feature type="binding site" evidence="13">
    <location>
        <position position="103"/>
    </location>
    <ligand>
        <name>sn-glycerol 3-phosphate</name>
        <dbReference type="ChEBI" id="CHEBI:57597"/>
    </ligand>
</feature>
<feature type="binding site" evidence="13">
    <location>
        <position position="280"/>
    </location>
    <ligand>
        <name>NADPH</name>
        <dbReference type="ChEBI" id="CHEBI:57783"/>
    </ligand>
</feature>
<dbReference type="PROSITE" id="PS00957">
    <property type="entry name" value="NAD_G3PDH"/>
    <property type="match status" value="1"/>
</dbReference>
<feature type="binding site" evidence="13">
    <location>
        <position position="254"/>
    </location>
    <ligand>
        <name>sn-glycerol 3-phosphate</name>
        <dbReference type="ChEBI" id="CHEBI:57597"/>
    </ligand>
</feature>
<dbReference type="InterPro" id="IPR011128">
    <property type="entry name" value="G3P_DH_NAD-dep_N"/>
</dbReference>
<feature type="binding site" evidence="13">
    <location>
        <position position="278"/>
    </location>
    <ligand>
        <name>NADPH</name>
        <dbReference type="ChEBI" id="CHEBI:57783"/>
    </ligand>
</feature>
<comment type="pathway">
    <text evidence="13">Membrane lipid metabolism; glycerophospholipid metabolism.</text>
</comment>
<evidence type="ECO:0000313" key="21">
    <source>
        <dbReference type="Proteomes" id="UP000514720"/>
    </source>
</evidence>
<dbReference type="GO" id="GO:0008654">
    <property type="term" value="P:phospholipid biosynthetic process"/>
    <property type="evidence" value="ECO:0007669"/>
    <property type="project" value="UniProtKB-KW"/>
</dbReference>
<comment type="catalytic activity">
    <reaction evidence="13">
        <text>sn-glycerol 3-phosphate + NAD(+) = dihydroxyacetone phosphate + NADH + H(+)</text>
        <dbReference type="Rhea" id="RHEA:11092"/>
        <dbReference type="ChEBI" id="CHEBI:15378"/>
        <dbReference type="ChEBI" id="CHEBI:57540"/>
        <dbReference type="ChEBI" id="CHEBI:57597"/>
        <dbReference type="ChEBI" id="CHEBI:57642"/>
        <dbReference type="ChEBI" id="CHEBI:57945"/>
        <dbReference type="EC" id="1.1.1.94"/>
    </reaction>
</comment>
<dbReference type="FunFam" id="3.40.50.720:FF:000019">
    <property type="entry name" value="Glycerol-3-phosphate dehydrogenase [NAD(P)+]"/>
    <property type="match status" value="1"/>
</dbReference>
<evidence type="ECO:0000256" key="3">
    <source>
        <dbReference type="ARBA" id="ARBA00022857"/>
    </source>
</evidence>
<comment type="similarity">
    <text evidence="1 13 17">Belongs to the NAD-dependent glycerol-3-phosphate dehydrogenase family.</text>
</comment>
<evidence type="ECO:0000256" key="14">
    <source>
        <dbReference type="PIRSR" id="PIRSR000114-1"/>
    </source>
</evidence>
<feature type="binding site" evidence="16">
    <location>
        <position position="138"/>
    </location>
    <ligand>
        <name>NAD(+)</name>
        <dbReference type="ChEBI" id="CHEBI:57540"/>
    </ligand>
</feature>
<sequence>MKISVIGGGSWGLALSTVLSNNNHDVLVYDVDPKIVKKVNTLHICIQLDEDINDDIRATNNIQEAISFSDVLLFAVPTKVLRPALRSVVDVIERPKLCINAAKGIEPETFLRVSEIFKEMVPAEFLKGFVALSGPSHAEEVIQGMTTVITCASEVEEHAIFAQHLFHNSDYFRVYSSTDLKGVELGGALKNIFALASGLIAGKGLGDNARAALITRGLVEMQKFYESYGADTASLFGLTGIGDLIVTCTSPHSRNFQAGYKIGHGKDLEETLESMTMVVEGIRTCEAAYKYAVEHDLELPIIEQIYNVLFNKLDPEIAYRNLFERSRKKEL</sequence>
<keyword evidence="3 13" id="KW-0521">NADP</keyword>
<dbReference type="Gene3D" id="3.40.50.720">
    <property type="entry name" value="NAD(P)-binding Rossmann-like Domain"/>
    <property type="match status" value="1"/>
</dbReference>
<dbReference type="GO" id="GO:0005975">
    <property type="term" value="P:carbohydrate metabolic process"/>
    <property type="evidence" value="ECO:0007669"/>
    <property type="project" value="InterPro"/>
</dbReference>
<dbReference type="PANTHER" id="PTHR11728:SF1">
    <property type="entry name" value="GLYCEROL-3-PHOSPHATE DEHYDROGENASE [NAD(+)] 2, CHLOROPLASTIC"/>
    <property type="match status" value="1"/>
</dbReference>
<name>A0A7L7KTD6_9MOLU</name>
<dbReference type="KEGG" id="xcl:G4Z02_07905"/>
<dbReference type="NCBIfam" id="NF000940">
    <property type="entry name" value="PRK00094.1-2"/>
    <property type="match status" value="1"/>
</dbReference>
<proteinExistence type="inferred from homology"/>
<keyword evidence="7 13" id="KW-0594">Phospholipid biosynthesis</keyword>
<reference evidence="20 21" key="1">
    <citation type="submission" date="2020-02" db="EMBL/GenBank/DDBJ databases">
        <authorList>
            <person name="Zheng R.K."/>
            <person name="Sun C.M."/>
        </authorList>
    </citation>
    <scope>NUCLEOTIDE SEQUENCE [LARGE SCALE GENOMIC DNA]</scope>
    <source>
        <strain evidence="21">zrk13</strain>
    </source>
</reference>
<accession>A0A7L7KTD6</accession>
<evidence type="ECO:0000256" key="17">
    <source>
        <dbReference type="RuleBase" id="RU000437"/>
    </source>
</evidence>
<keyword evidence="5 13" id="KW-0520">NAD</keyword>
<dbReference type="PIRSF" id="PIRSF000114">
    <property type="entry name" value="Glycerol-3-P_dh"/>
    <property type="match status" value="1"/>
</dbReference>